<dbReference type="InterPro" id="IPR003856">
    <property type="entry name" value="LPS_length_determ_N"/>
</dbReference>
<keyword evidence="16" id="KW-0175">Coiled coil</keyword>
<keyword evidence="10 21" id="KW-0418">Kinase</keyword>
<keyword evidence="6" id="KW-0997">Cell inner membrane</keyword>
<evidence type="ECO:0000259" key="19">
    <source>
        <dbReference type="Pfam" id="PF02706"/>
    </source>
</evidence>
<evidence type="ECO:0000256" key="12">
    <source>
        <dbReference type="ARBA" id="ARBA00022989"/>
    </source>
</evidence>
<keyword evidence="9" id="KW-0547">Nucleotide-binding</keyword>
<evidence type="ECO:0000256" key="3">
    <source>
        <dbReference type="ARBA" id="ARBA00008883"/>
    </source>
</evidence>
<dbReference type="InterPro" id="IPR005702">
    <property type="entry name" value="Wzc-like_C"/>
</dbReference>
<accession>A0A517MPZ6</accession>
<comment type="similarity">
    <text evidence="2">Belongs to the CpsD/CapB family.</text>
</comment>
<dbReference type="GO" id="GO:0005524">
    <property type="term" value="F:ATP binding"/>
    <property type="evidence" value="ECO:0007669"/>
    <property type="project" value="UniProtKB-KW"/>
</dbReference>
<keyword evidence="13 18" id="KW-0472">Membrane</keyword>
<keyword evidence="5" id="KW-1003">Cell membrane</keyword>
<evidence type="ECO:0000313" key="22">
    <source>
        <dbReference type="Proteomes" id="UP000319852"/>
    </source>
</evidence>
<gene>
    <name evidence="21" type="primary">ywqD_1</name>
    <name evidence="21" type="ORF">HG15A2_02030</name>
</gene>
<comment type="similarity">
    <text evidence="3">Belongs to the etk/wzc family.</text>
</comment>
<feature type="domain" description="Polysaccharide chain length determinant N-terminal" evidence="19">
    <location>
        <begin position="32"/>
        <end position="112"/>
    </location>
</feature>
<dbReference type="PANTHER" id="PTHR32309:SF13">
    <property type="entry name" value="FERRIC ENTEROBACTIN TRANSPORT PROTEIN FEPE"/>
    <property type="match status" value="1"/>
</dbReference>
<dbReference type="Proteomes" id="UP000319852">
    <property type="component" value="Chromosome"/>
</dbReference>
<dbReference type="EC" id="2.7.10.2" evidence="4"/>
<evidence type="ECO:0000256" key="16">
    <source>
        <dbReference type="SAM" id="Coils"/>
    </source>
</evidence>
<name>A0A517MPZ6_9BACT</name>
<dbReference type="Gene3D" id="3.40.50.300">
    <property type="entry name" value="P-loop containing nucleotide triphosphate hydrolases"/>
    <property type="match status" value="1"/>
</dbReference>
<organism evidence="21 22">
    <name type="scientific">Adhaeretor mobilis</name>
    <dbReference type="NCBI Taxonomy" id="1930276"/>
    <lineage>
        <taxon>Bacteria</taxon>
        <taxon>Pseudomonadati</taxon>
        <taxon>Planctomycetota</taxon>
        <taxon>Planctomycetia</taxon>
        <taxon>Pirellulales</taxon>
        <taxon>Lacipirellulaceae</taxon>
        <taxon>Adhaeretor</taxon>
    </lineage>
</organism>
<evidence type="ECO:0000256" key="11">
    <source>
        <dbReference type="ARBA" id="ARBA00022840"/>
    </source>
</evidence>
<feature type="domain" description="AAA" evidence="20">
    <location>
        <begin position="532"/>
        <end position="661"/>
    </location>
</feature>
<dbReference type="PANTHER" id="PTHR32309">
    <property type="entry name" value="TYROSINE-PROTEIN KINASE"/>
    <property type="match status" value="1"/>
</dbReference>
<keyword evidence="11" id="KW-0067">ATP-binding</keyword>
<feature type="transmembrane region" description="Helical" evidence="18">
    <location>
        <begin position="444"/>
        <end position="462"/>
    </location>
</feature>
<dbReference type="Pfam" id="PF02706">
    <property type="entry name" value="Wzz"/>
    <property type="match status" value="1"/>
</dbReference>
<dbReference type="InterPro" id="IPR025669">
    <property type="entry name" value="AAA_dom"/>
</dbReference>
<evidence type="ECO:0000256" key="13">
    <source>
        <dbReference type="ARBA" id="ARBA00023136"/>
    </source>
</evidence>
<evidence type="ECO:0000256" key="10">
    <source>
        <dbReference type="ARBA" id="ARBA00022777"/>
    </source>
</evidence>
<keyword evidence="14" id="KW-0829">Tyrosine-protein kinase</keyword>
<evidence type="ECO:0000256" key="2">
    <source>
        <dbReference type="ARBA" id="ARBA00007316"/>
    </source>
</evidence>
<reference evidence="21 22" key="1">
    <citation type="submission" date="2019-02" db="EMBL/GenBank/DDBJ databases">
        <title>Deep-cultivation of Planctomycetes and their phenomic and genomic characterization uncovers novel biology.</title>
        <authorList>
            <person name="Wiegand S."/>
            <person name="Jogler M."/>
            <person name="Boedeker C."/>
            <person name="Pinto D."/>
            <person name="Vollmers J."/>
            <person name="Rivas-Marin E."/>
            <person name="Kohn T."/>
            <person name="Peeters S.H."/>
            <person name="Heuer A."/>
            <person name="Rast P."/>
            <person name="Oberbeckmann S."/>
            <person name="Bunk B."/>
            <person name="Jeske O."/>
            <person name="Meyerdierks A."/>
            <person name="Storesund J.E."/>
            <person name="Kallscheuer N."/>
            <person name="Luecker S."/>
            <person name="Lage O.M."/>
            <person name="Pohl T."/>
            <person name="Merkel B.J."/>
            <person name="Hornburger P."/>
            <person name="Mueller R.-W."/>
            <person name="Bruemmer F."/>
            <person name="Labrenz M."/>
            <person name="Spormann A.M."/>
            <person name="Op den Camp H."/>
            <person name="Overmann J."/>
            <person name="Amann R."/>
            <person name="Jetten M.S.M."/>
            <person name="Mascher T."/>
            <person name="Medema M.H."/>
            <person name="Devos D.P."/>
            <person name="Kaster A.-K."/>
            <person name="Ovreas L."/>
            <person name="Rohde M."/>
            <person name="Galperin M.Y."/>
            <person name="Jogler C."/>
        </authorList>
    </citation>
    <scope>NUCLEOTIDE SEQUENCE [LARGE SCALE GENOMIC DNA]</scope>
    <source>
        <strain evidence="21 22">HG15A2</strain>
    </source>
</reference>
<dbReference type="GO" id="GO:0005886">
    <property type="term" value="C:plasma membrane"/>
    <property type="evidence" value="ECO:0007669"/>
    <property type="project" value="UniProtKB-SubCell"/>
</dbReference>
<dbReference type="RefSeq" id="WP_145056937.1">
    <property type="nucleotide sequence ID" value="NZ_CP036263.1"/>
</dbReference>
<evidence type="ECO:0000256" key="7">
    <source>
        <dbReference type="ARBA" id="ARBA00022679"/>
    </source>
</evidence>
<dbReference type="AlphaFoldDB" id="A0A517MPZ6"/>
<keyword evidence="22" id="KW-1185">Reference proteome</keyword>
<dbReference type="EMBL" id="CP036263">
    <property type="protein sequence ID" value="QDS96944.1"/>
    <property type="molecule type" value="Genomic_DNA"/>
</dbReference>
<keyword evidence="8 18" id="KW-0812">Transmembrane</keyword>
<dbReference type="NCBIfam" id="TIGR01007">
    <property type="entry name" value="eps_fam"/>
    <property type="match status" value="1"/>
</dbReference>
<dbReference type="InterPro" id="IPR027417">
    <property type="entry name" value="P-loop_NTPase"/>
</dbReference>
<feature type="region of interest" description="Disordered" evidence="17">
    <location>
        <begin position="731"/>
        <end position="772"/>
    </location>
</feature>
<keyword evidence="7 21" id="KW-0808">Transferase</keyword>
<dbReference type="SUPFAM" id="SSF52540">
    <property type="entry name" value="P-loop containing nucleoside triphosphate hydrolases"/>
    <property type="match status" value="1"/>
</dbReference>
<evidence type="ECO:0000313" key="21">
    <source>
        <dbReference type="EMBL" id="QDS96944.1"/>
    </source>
</evidence>
<evidence type="ECO:0000256" key="15">
    <source>
        <dbReference type="ARBA" id="ARBA00051245"/>
    </source>
</evidence>
<evidence type="ECO:0000256" key="1">
    <source>
        <dbReference type="ARBA" id="ARBA00004429"/>
    </source>
</evidence>
<protein>
    <recommendedName>
        <fullName evidence="4">non-specific protein-tyrosine kinase</fullName>
        <ecNumber evidence="4">2.7.10.2</ecNumber>
    </recommendedName>
</protein>
<dbReference type="GO" id="GO:0042802">
    <property type="term" value="F:identical protein binding"/>
    <property type="evidence" value="ECO:0007669"/>
    <property type="project" value="UniProtKB-ARBA"/>
</dbReference>
<dbReference type="OrthoDB" id="9794577at2"/>
<feature type="transmembrane region" description="Helical" evidence="18">
    <location>
        <begin position="42"/>
        <end position="59"/>
    </location>
</feature>
<evidence type="ECO:0000256" key="14">
    <source>
        <dbReference type="ARBA" id="ARBA00023137"/>
    </source>
</evidence>
<evidence type="ECO:0000256" key="5">
    <source>
        <dbReference type="ARBA" id="ARBA00022475"/>
    </source>
</evidence>
<dbReference type="CDD" id="cd05387">
    <property type="entry name" value="BY-kinase"/>
    <property type="match status" value="1"/>
</dbReference>
<comment type="subcellular location">
    <subcellularLocation>
        <location evidence="1">Cell inner membrane</location>
        <topology evidence="1">Multi-pass membrane protein</topology>
    </subcellularLocation>
</comment>
<evidence type="ECO:0000256" key="9">
    <source>
        <dbReference type="ARBA" id="ARBA00022741"/>
    </source>
</evidence>
<dbReference type="Pfam" id="PF13614">
    <property type="entry name" value="AAA_31"/>
    <property type="match status" value="1"/>
</dbReference>
<evidence type="ECO:0000256" key="8">
    <source>
        <dbReference type="ARBA" id="ARBA00022692"/>
    </source>
</evidence>
<dbReference type="FunFam" id="3.40.50.300:FF:000527">
    <property type="entry name" value="Tyrosine-protein kinase etk"/>
    <property type="match status" value="1"/>
</dbReference>
<comment type="catalytic activity">
    <reaction evidence="15">
        <text>L-tyrosyl-[protein] + ATP = O-phospho-L-tyrosyl-[protein] + ADP + H(+)</text>
        <dbReference type="Rhea" id="RHEA:10596"/>
        <dbReference type="Rhea" id="RHEA-COMP:10136"/>
        <dbReference type="Rhea" id="RHEA-COMP:20101"/>
        <dbReference type="ChEBI" id="CHEBI:15378"/>
        <dbReference type="ChEBI" id="CHEBI:30616"/>
        <dbReference type="ChEBI" id="CHEBI:46858"/>
        <dbReference type="ChEBI" id="CHEBI:61978"/>
        <dbReference type="ChEBI" id="CHEBI:456216"/>
        <dbReference type="EC" id="2.7.10.2"/>
    </reaction>
</comment>
<dbReference type="GO" id="GO:0004715">
    <property type="term" value="F:non-membrane spanning protein tyrosine kinase activity"/>
    <property type="evidence" value="ECO:0007669"/>
    <property type="project" value="UniProtKB-EC"/>
</dbReference>
<evidence type="ECO:0000256" key="17">
    <source>
        <dbReference type="SAM" id="MobiDB-lite"/>
    </source>
</evidence>
<evidence type="ECO:0000256" key="6">
    <source>
        <dbReference type="ARBA" id="ARBA00022519"/>
    </source>
</evidence>
<keyword evidence="12 18" id="KW-1133">Transmembrane helix</keyword>
<proteinExistence type="inferred from homology"/>
<dbReference type="InterPro" id="IPR050445">
    <property type="entry name" value="Bact_polysacc_biosynth/exp"/>
</dbReference>
<sequence length="772" mass="85577">MSSLVEYEDDYSLDADPQPNAGKGDDSALQTNLLSIAWQARWLLLLTVLLGVGCAWLYLQRVVPRYTSVSRIYVERSLPQIFASDAQRGTSSSYLYTQAELITSTPVLAAAANAPESSQLETFRSTDNPIGLLKKNLSVQVGKNDDIINVMIELPSAEDAAQIVNSVVDAYISKYAEERRTDTVEVLNILRNEKQRRDAELEQRIEALEKFRGQNAALAVQVGEENVITKRFAALASELDRVELALLDSKARHNRTQQMLESPSLRPFLLELASGQQSVAQDISLENRLQVDLEKQIQDIQLQIDALRATWGDGHTRVKLALQSKAAMEERLAKQLEATEERKKAIVSAYVETVSQEHQLLEQKREELQRSYDKQFKLAMQVNSQAAKLTTLENSLARTVRDVDRVDEQIKGINLTEDVGAMNVSIMEVARASSEPTYPIPARFLAIGALLGGLTGFGLAWLRDLMDHRLKSIEEIAATLQLPVLGALPLSAGKDDRHETGRVVLTHPRSMAAESFRTLRTAIHFGLTRDDAKVIAITSPSPGDGKSVVASNLALTMAQADQRVLLIDADMRKPKQHEVFEIQVEHGLSSVLAERRPADEVIQRTEVDTLDLLPCGSRPTNPVELLNNGYFSELLHELQQKYDKIVIDSPPVMPVADARVISAQTDATILVLRADCSTRRMSVAARDELWRVRAQRIGIVVNAVPGRKQANYSQGYGYGYGNYGHSSGTYGDLAYGEPEPPVDISRRKKSRARSQQLPSPEATSEAMEPLDI</sequence>
<evidence type="ECO:0000256" key="18">
    <source>
        <dbReference type="SAM" id="Phobius"/>
    </source>
</evidence>
<dbReference type="KEGG" id="amob:HG15A2_02030"/>
<evidence type="ECO:0000259" key="20">
    <source>
        <dbReference type="Pfam" id="PF13614"/>
    </source>
</evidence>
<feature type="coiled-coil region" evidence="16">
    <location>
        <begin position="290"/>
        <end position="371"/>
    </location>
</feature>
<evidence type="ECO:0000256" key="4">
    <source>
        <dbReference type="ARBA" id="ARBA00011903"/>
    </source>
</evidence>